<organism evidence="1 2">
    <name type="scientific">Trypanosoma rangeli</name>
    <dbReference type="NCBI Taxonomy" id="5698"/>
    <lineage>
        <taxon>Eukaryota</taxon>
        <taxon>Discoba</taxon>
        <taxon>Euglenozoa</taxon>
        <taxon>Kinetoplastea</taxon>
        <taxon>Metakinetoplastina</taxon>
        <taxon>Trypanosomatida</taxon>
        <taxon>Trypanosomatidae</taxon>
        <taxon>Trypanosoma</taxon>
        <taxon>Herpetosoma</taxon>
    </lineage>
</organism>
<gene>
    <name evidence="1" type="ORF">TraAM80_01517</name>
</gene>
<dbReference type="EMBL" id="MKGL01000031">
    <property type="protein sequence ID" value="RNF10471.1"/>
    <property type="molecule type" value="Genomic_DNA"/>
</dbReference>
<comment type="caution">
    <text evidence="1">The sequence shown here is derived from an EMBL/GenBank/DDBJ whole genome shotgun (WGS) entry which is preliminary data.</text>
</comment>
<evidence type="ECO:0000313" key="1">
    <source>
        <dbReference type="EMBL" id="RNF10471.1"/>
    </source>
</evidence>
<dbReference type="VEuPathDB" id="TriTrypDB:TRSC58_02278"/>
<dbReference type="RefSeq" id="XP_029241577.1">
    <property type="nucleotide sequence ID" value="XM_029378555.1"/>
</dbReference>
<keyword evidence="2" id="KW-1185">Reference proteome</keyword>
<accession>A0A422NYH9</accession>
<name>A0A422NYH9_TRYRA</name>
<protein>
    <submittedName>
        <fullName evidence="1">Putative TPR-repeat-containing chaperone protein DNAJ</fullName>
    </submittedName>
</protein>
<dbReference type="Proteomes" id="UP000283634">
    <property type="component" value="Unassembled WGS sequence"/>
</dbReference>
<evidence type="ECO:0000313" key="2">
    <source>
        <dbReference type="Proteomes" id="UP000283634"/>
    </source>
</evidence>
<dbReference type="GeneID" id="40325450"/>
<dbReference type="AlphaFoldDB" id="A0A422NYH9"/>
<sequence>MVAVSFLKRKQRQKYWTCLRLLKVCQQVYGDALQRLQPQGGQSFWSLSTRYIPRVAAAMPHLPSSRLSSCIRLVLRHKRYNSVDMVLQLAAERGVVPEMVALVEVFESVYDIDGDAAQLERVVRSARSLFAECAPAVFRAFAERTAG</sequence>
<reference evidence="1 2" key="1">
    <citation type="journal article" date="2018" name="BMC Genomics">
        <title>Genomic comparison of Trypanosoma conorhini and Trypanosoma rangeli to Trypanosoma cruzi strains of high and low virulence.</title>
        <authorList>
            <person name="Bradwell K.R."/>
            <person name="Koparde V.N."/>
            <person name="Matveyev A.V."/>
            <person name="Serrano M.G."/>
            <person name="Alves J.M."/>
            <person name="Parikh H."/>
            <person name="Huang B."/>
            <person name="Lee V."/>
            <person name="Espinosa-Alvarez O."/>
            <person name="Ortiz P.A."/>
            <person name="Costa-Martins A.G."/>
            <person name="Teixeira M.M."/>
            <person name="Buck G.A."/>
        </authorList>
    </citation>
    <scope>NUCLEOTIDE SEQUENCE [LARGE SCALE GENOMIC DNA]</scope>
    <source>
        <strain evidence="1 2">AM80</strain>
    </source>
</reference>
<proteinExistence type="predicted"/>